<dbReference type="Proteomes" id="UP000653797">
    <property type="component" value="Unassembled WGS sequence"/>
</dbReference>
<evidence type="ECO:0000313" key="2">
    <source>
        <dbReference type="Proteomes" id="UP000653797"/>
    </source>
</evidence>
<dbReference type="EMBL" id="JACXAA010000004">
    <property type="protein sequence ID" value="MBD2753796.1"/>
    <property type="molecule type" value="Genomic_DNA"/>
</dbReference>
<keyword evidence="2" id="KW-1185">Reference proteome</keyword>
<reference evidence="1" key="1">
    <citation type="submission" date="2020-09" db="EMBL/GenBank/DDBJ databases">
        <authorList>
            <person name="Kim M.K."/>
        </authorList>
    </citation>
    <scope>NUCLEOTIDE SEQUENCE</scope>
    <source>
        <strain evidence="1">BT704</strain>
    </source>
</reference>
<protein>
    <submittedName>
        <fullName evidence="1">Uncharacterized protein</fullName>
    </submittedName>
</protein>
<evidence type="ECO:0000313" key="1">
    <source>
        <dbReference type="EMBL" id="MBD2753796.1"/>
    </source>
</evidence>
<comment type="caution">
    <text evidence="1">The sequence shown here is derived from an EMBL/GenBank/DDBJ whole genome shotgun (WGS) entry which is preliminary data.</text>
</comment>
<dbReference type="RefSeq" id="WP_191039443.1">
    <property type="nucleotide sequence ID" value="NZ_JACXAA010000004.1"/>
</dbReference>
<name>A0A927B1T7_9BACT</name>
<gene>
    <name evidence="1" type="ORF">IC230_12900</name>
</gene>
<proteinExistence type="predicted"/>
<sequence>MELQSLRRLDSARNVAIGQYKVQRANLFDELEKSAKKGWWFWLLHRRRELTRLKDVLPQY</sequence>
<organism evidence="1 2">
    <name type="scientific">Spirosoma validum</name>
    <dbReference type="NCBI Taxonomy" id="2771355"/>
    <lineage>
        <taxon>Bacteria</taxon>
        <taxon>Pseudomonadati</taxon>
        <taxon>Bacteroidota</taxon>
        <taxon>Cytophagia</taxon>
        <taxon>Cytophagales</taxon>
        <taxon>Cytophagaceae</taxon>
        <taxon>Spirosoma</taxon>
    </lineage>
</organism>
<dbReference type="AlphaFoldDB" id="A0A927B1T7"/>
<accession>A0A927B1T7</accession>